<dbReference type="InterPro" id="IPR025269">
    <property type="entry name" value="SAM-like_dom"/>
</dbReference>
<name>A0A3P3XPT7_9SPIR</name>
<evidence type="ECO:0000256" key="1">
    <source>
        <dbReference type="ARBA" id="ARBA00008857"/>
    </source>
</evidence>
<dbReference type="Gene3D" id="1.10.150.130">
    <property type="match status" value="1"/>
</dbReference>
<accession>A0A3P3XPT7</accession>
<dbReference type="SUPFAM" id="SSF56349">
    <property type="entry name" value="DNA breaking-rejoining enzymes"/>
    <property type="match status" value="1"/>
</dbReference>
<keyword evidence="2" id="KW-0238">DNA-binding</keyword>
<comment type="similarity">
    <text evidence="1">Belongs to the 'phage' integrase family.</text>
</comment>
<organism evidence="5">
    <name type="scientific">uncultured spirochete</name>
    <dbReference type="NCBI Taxonomy" id="156406"/>
    <lineage>
        <taxon>Bacteria</taxon>
        <taxon>Pseudomonadati</taxon>
        <taxon>Spirochaetota</taxon>
        <taxon>Spirochaetia</taxon>
        <taxon>Spirochaetales</taxon>
        <taxon>environmental samples</taxon>
    </lineage>
</organism>
<dbReference type="Pfam" id="PF00589">
    <property type="entry name" value="Phage_integrase"/>
    <property type="match status" value="1"/>
</dbReference>
<keyword evidence="3" id="KW-0233">DNA recombination</keyword>
<dbReference type="EMBL" id="FWDO01000004">
    <property type="protein sequence ID" value="SLM18285.1"/>
    <property type="molecule type" value="Genomic_DNA"/>
</dbReference>
<sequence>MSVRLRQKKGHLYLDTYERGKRSWEALHLTVPKDAAGRREVMALAEEYRRKREMQLFAQRHALTDPVKNKMKLIDFAEEKAKGYDKAAHLPKSIKYLKPYASETLLADVDERFVDGYRAYLLEQKTLGATSARHYLDAFRALMAQAVRERLIEVNPAKNVRTIKIKEAKRPFLTVDEIQALFNTPITGETLAEDCKRAFLLSCFTGLRLGDLKTLTWGDIQREPEPAISKIMNKTGEIITIPLVPSAWRILDDKQLHRRDELVFPALAKSTSEYKPLDRWRKTAGIDKKFGWHAARHSFAMMSLDVSGDIYAVSRLLGHSDIKITTAYLHFMDARKRQILDALPDIDTQEKGEALKFKAAE</sequence>
<dbReference type="InterPro" id="IPR013762">
    <property type="entry name" value="Integrase-like_cat_sf"/>
</dbReference>
<dbReference type="Pfam" id="PF13102">
    <property type="entry name" value="Phage_int_SAM_5"/>
    <property type="match status" value="1"/>
</dbReference>
<dbReference type="AlphaFoldDB" id="A0A3P3XPT7"/>
<dbReference type="InterPro" id="IPR002104">
    <property type="entry name" value="Integrase_catalytic"/>
</dbReference>
<gene>
    <name evidence="5" type="ORF">SPIRO4BDMA_40857</name>
</gene>
<evidence type="ECO:0000256" key="3">
    <source>
        <dbReference type="ARBA" id="ARBA00023172"/>
    </source>
</evidence>
<reference evidence="5" key="1">
    <citation type="submission" date="2017-02" db="EMBL/GenBank/DDBJ databases">
        <authorList>
            <person name="Regsiter A."/>
            <person name="William W."/>
        </authorList>
    </citation>
    <scope>NUCLEOTIDE SEQUENCE</scope>
    <source>
        <strain evidence="5">BdmA 4</strain>
    </source>
</reference>
<dbReference type="Gene3D" id="1.10.443.10">
    <property type="entry name" value="Intergrase catalytic core"/>
    <property type="match status" value="1"/>
</dbReference>
<dbReference type="PROSITE" id="PS51898">
    <property type="entry name" value="TYR_RECOMBINASE"/>
    <property type="match status" value="1"/>
</dbReference>
<dbReference type="PANTHER" id="PTHR30349">
    <property type="entry name" value="PHAGE INTEGRASE-RELATED"/>
    <property type="match status" value="1"/>
</dbReference>
<dbReference type="GO" id="GO:0006310">
    <property type="term" value="P:DNA recombination"/>
    <property type="evidence" value="ECO:0007669"/>
    <property type="project" value="UniProtKB-KW"/>
</dbReference>
<evidence type="ECO:0000259" key="4">
    <source>
        <dbReference type="PROSITE" id="PS51898"/>
    </source>
</evidence>
<dbReference type="PANTHER" id="PTHR30349:SF64">
    <property type="entry name" value="PROPHAGE INTEGRASE INTD-RELATED"/>
    <property type="match status" value="1"/>
</dbReference>
<dbReference type="GO" id="GO:0003677">
    <property type="term" value="F:DNA binding"/>
    <property type="evidence" value="ECO:0007669"/>
    <property type="project" value="UniProtKB-KW"/>
</dbReference>
<evidence type="ECO:0000313" key="5">
    <source>
        <dbReference type="EMBL" id="SLM18285.1"/>
    </source>
</evidence>
<evidence type="ECO:0000256" key="2">
    <source>
        <dbReference type="ARBA" id="ARBA00023125"/>
    </source>
</evidence>
<dbReference type="CDD" id="cd01185">
    <property type="entry name" value="INTN1_C_like"/>
    <property type="match status" value="1"/>
</dbReference>
<dbReference type="InterPro" id="IPR011010">
    <property type="entry name" value="DNA_brk_join_enz"/>
</dbReference>
<proteinExistence type="inferred from homology"/>
<protein>
    <submittedName>
        <fullName evidence="5">Putative Site-specific recombinase, phage integrase family</fullName>
    </submittedName>
</protein>
<dbReference type="InterPro" id="IPR050090">
    <property type="entry name" value="Tyrosine_recombinase_XerCD"/>
</dbReference>
<dbReference type="InterPro" id="IPR010998">
    <property type="entry name" value="Integrase_recombinase_N"/>
</dbReference>
<feature type="domain" description="Tyr recombinase" evidence="4">
    <location>
        <begin position="168"/>
        <end position="341"/>
    </location>
</feature>
<dbReference type="GO" id="GO:0015074">
    <property type="term" value="P:DNA integration"/>
    <property type="evidence" value="ECO:0007669"/>
    <property type="project" value="InterPro"/>
</dbReference>